<accession>A0A811UH38</accession>
<gene>
    <name evidence="1" type="ORF">CCAP1982_LOCUS6715</name>
</gene>
<reference evidence="1" key="1">
    <citation type="submission" date="2020-11" db="EMBL/GenBank/DDBJ databases">
        <authorList>
            <person name="Whitehead M."/>
        </authorList>
    </citation>
    <scope>NUCLEOTIDE SEQUENCE</scope>
    <source>
        <strain evidence="1">EGII</strain>
    </source>
</reference>
<dbReference type="Proteomes" id="UP000606786">
    <property type="component" value="Unassembled WGS sequence"/>
</dbReference>
<proteinExistence type="predicted"/>
<evidence type="ECO:0000313" key="1">
    <source>
        <dbReference type="EMBL" id="CAD6998101.1"/>
    </source>
</evidence>
<dbReference type="AlphaFoldDB" id="A0A811UH38"/>
<protein>
    <submittedName>
        <fullName evidence="1">(Mediterranean fruit fly) hypothetical protein</fullName>
    </submittedName>
</protein>
<evidence type="ECO:0000313" key="2">
    <source>
        <dbReference type="Proteomes" id="UP000606786"/>
    </source>
</evidence>
<comment type="caution">
    <text evidence="1">The sequence shown here is derived from an EMBL/GenBank/DDBJ whole genome shotgun (WGS) entry which is preliminary data.</text>
</comment>
<organism evidence="1 2">
    <name type="scientific">Ceratitis capitata</name>
    <name type="common">Mediterranean fruit fly</name>
    <name type="synonym">Tephritis capitata</name>
    <dbReference type="NCBI Taxonomy" id="7213"/>
    <lineage>
        <taxon>Eukaryota</taxon>
        <taxon>Metazoa</taxon>
        <taxon>Ecdysozoa</taxon>
        <taxon>Arthropoda</taxon>
        <taxon>Hexapoda</taxon>
        <taxon>Insecta</taxon>
        <taxon>Pterygota</taxon>
        <taxon>Neoptera</taxon>
        <taxon>Endopterygota</taxon>
        <taxon>Diptera</taxon>
        <taxon>Brachycera</taxon>
        <taxon>Muscomorpha</taxon>
        <taxon>Tephritoidea</taxon>
        <taxon>Tephritidae</taxon>
        <taxon>Ceratitis</taxon>
        <taxon>Ceratitis</taxon>
    </lineage>
</organism>
<name>A0A811UH38_CERCA</name>
<dbReference type="EMBL" id="CAJHJT010000012">
    <property type="protein sequence ID" value="CAD6998101.1"/>
    <property type="molecule type" value="Genomic_DNA"/>
</dbReference>
<sequence>MQKQLHRIFKFGSGSVSSIHSSNKRKRWRKCCGALSCYWSPSAAVGVVKHTAQKQQASQANMQRDYPYMPTHVCTNNYNSMCPPTIHVRPFIHRLSRRRQRHGHTICRTFTCTLRLVASLTAA</sequence>
<keyword evidence="2" id="KW-1185">Reference proteome</keyword>